<dbReference type="Proteomes" id="UP000663848">
    <property type="component" value="Unassembled WGS sequence"/>
</dbReference>
<accession>A0A822C1I9</accession>
<dbReference type="InterPro" id="IPR022155">
    <property type="entry name" value="DUF3684"/>
</dbReference>
<feature type="non-terminal residue" evidence="1">
    <location>
        <position position="112"/>
    </location>
</feature>
<comment type="caution">
    <text evidence="1">The sequence shown here is derived from an EMBL/GenBank/DDBJ whole genome shotgun (WGS) entry which is preliminary data.</text>
</comment>
<evidence type="ECO:0000313" key="2">
    <source>
        <dbReference type="Proteomes" id="UP000663848"/>
    </source>
</evidence>
<gene>
    <name evidence="1" type="ORF">QYT958_LOCUS40609</name>
</gene>
<dbReference type="Pfam" id="PF12449">
    <property type="entry name" value="DUF3684"/>
    <property type="match status" value="1"/>
</dbReference>
<proteinExistence type="predicted"/>
<name>A0A822C1I9_9BILA</name>
<organism evidence="1 2">
    <name type="scientific">Rotaria socialis</name>
    <dbReference type="NCBI Taxonomy" id="392032"/>
    <lineage>
        <taxon>Eukaryota</taxon>
        <taxon>Metazoa</taxon>
        <taxon>Spiralia</taxon>
        <taxon>Gnathifera</taxon>
        <taxon>Rotifera</taxon>
        <taxon>Eurotatoria</taxon>
        <taxon>Bdelloidea</taxon>
        <taxon>Philodinida</taxon>
        <taxon>Philodinidae</taxon>
        <taxon>Rotaria</taxon>
    </lineage>
</organism>
<evidence type="ECO:0000313" key="1">
    <source>
        <dbReference type="EMBL" id="CAF5030187.1"/>
    </source>
</evidence>
<sequence length="112" mass="12339">LLGITEHPTLTQAFDIIMERKTELLTLESACHIFSYLNGLDGLNQVFIKRLSNIAFIPLEGVSTLMKPSHAFIKQFVPSVDETIDDTSGLIDYVDFGTEANAFILAVGVLHS</sequence>
<dbReference type="EMBL" id="CAJOBR010042597">
    <property type="protein sequence ID" value="CAF5030187.1"/>
    <property type="molecule type" value="Genomic_DNA"/>
</dbReference>
<reference evidence="1" key="1">
    <citation type="submission" date="2021-02" db="EMBL/GenBank/DDBJ databases">
        <authorList>
            <person name="Nowell W R."/>
        </authorList>
    </citation>
    <scope>NUCLEOTIDE SEQUENCE</scope>
</reference>
<protein>
    <submittedName>
        <fullName evidence="1">Uncharacterized protein</fullName>
    </submittedName>
</protein>
<feature type="non-terminal residue" evidence="1">
    <location>
        <position position="1"/>
    </location>
</feature>
<dbReference type="AlphaFoldDB" id="A0A822C1I9"/>